<keyword evidence="2" id="KW-1185">Reference proteome</keyword>
<reference key="1">
    <citation type="submission" date="2010-09" db="EMBL/GenBank/DDBJ databases">
        <title>Complete sequence of Caldicellulosiruptor owensensis OL.</title>
        <authorList>
            <consortium name="US DOE Joint Genome Institute"/>
            <person name="Lucas S."/>
            <person name="Copeland A."/>
            <person name="Lapidus A."/>
            <person name="Cheng J.-F."/>
            <person name="Bruce D."/>
            <person name="Goodwin L."/>
            <person name="Pitluck S."/>
            <person name="Davenport K."/>
            <person name="Detter J.C."/>
            <person name="Han C."/>
            <person name="Tapia R."/>
            <person name="Land M."/>
            <person name="Hauser L."/>
            <person name="Chang Y.-J."/>
            <person name="Jeffries C."/>
            <person name="Kyrpides N."/>
            <person name="Ivanova N."/>
            <person name="Mikhailova N."/>
            <person name="Blumer-Schuette S.E."/>
            <person name="Kelly R.M."/>
            <person name="Woyke T."/>
        </authorList>
    </citation>
    <scope>NUCLEOTIDE SEQUENCE</scope>
    <source>
        <strain>OL</strain>
    </source>
</reference>
<dbReference type="AlphaFoldDB" id="E4Q636"/>
<dbReference type="InterPro" id="IPR015915">
    <property type="entry name" value="Kelch-typ_b-propeller"/>
</dbReference>
<accession>E4Q636</accession>
<dbReference type="EMBL" id="CP002216">
    <property type="protein sequence ID" value="ADQ04410.1"/>
    <property type="molecule type" value="Genomic_DNA"/>
</dbReference>
<evidence type="ECO:0000313" key="1">
    <source>
        <dbReference type="EMBL" id="ADQ04410.1"/>
    </source>
</evidence>
<sequence length="285" mass="32647">MKDVIKYHFWTKQQNVVIPVMSHQYPSPPSVVLNYSRFPKSANGEGFGYCVHNGNIIRIGGYSGSILSNVMAFNFSDGWRQVGTLYTNRGGAISANGYVYYMGGYANVFSNAVLRTTDFVNWTNIGNAAWAAREDIDKTTIFWQNTIYVFGGRAGSTEYKDAWKGVFNNESSITWTKIYDFESRPVRITYDDNYIYVLLMNKKLYRYNGSNMEFVGYFDYYPFTFNGKLYAFGKNYIGILRNGGIAYYSFSSSLNDAFSMVFYNGKWCVLTDVTDCYIIENVIEQ</sequence>
<dbReference type="STRING" id="632518.Calow_0842"/>
<organism evidence="1 2">
    <name type="scientific">Caldicellulosiruptor owensensis (strain ATCC 700167 / DSM 13100 / OL)</name>
    <dbReference type="NCBI Taxonomy" id="632518"/>
    <lineage>
        <taxon>Bacteria</taxon>
        <taxon>Bacillati</taxon>
        <taxon>Bacillota</taxon>
        <taxon>Bacillota incertae sedis</taxon>
        <taxon>Caldicellulosiruptorales</taxon>
        <taxon>Caldicellulosiruptoraceae</taxon>
        <taxon>Caldicellulosiruptor</taxon>
    </lineage>
</organism>
<dbReference type="HOGENOM" id="CLU_975497_0_0_9"/>
<dbReference type="KEGG" id="cow:Calow_0842"/>
<proteinExistence type="predicted"/>
<dbReference type="Gene3D" id="2.120.10.80">
    <property type="entry name" value="Kelch-type beta propeller"/>
    <property type="match status" value="1"/>
</dbReference>
<name>E4Q636_CALOW</name>
<dbReference type="Proteomes" id="UP000006889">
    <property type="component" value="Chromosome"/>
</dbReference>
<dbReference type="InterPro" id="IPR011043">
    <property type="entry name" value="Gal_Oxase/kelch_b-propeller"/>
</dbReference>
<evidence type="ECO:0000313" key="2">
    <source>
        <dbReference type="Proteomes" id="UP000006889"/>
    </source>
</evidence>
<gene>
    <name evidence="1" type="ordered locus">Calow_0842</name>
</gene>
<dbReference type="SUPFAM" id="SSF50965">
    <property type="entry name" value="Galactose oxidase, central domain"/>
    <property type="match status" value="1"/>
</dbReference>
<reference evidence="1 2" key="2">
    <citation type="journal article" date="2011" name="J. Bacteriol.">
        <title>Complete genome sequences for the anaerobic, extremely thermophilic plant biomass-degrading bacteria Caldicellulosiruptor hydrothermalis, Caldicellulosiruptor kristjanssonii, Caldicellulosiruptor kronotskyensis, Caldicellulosiruptor owensenis, and Caldicellulosiruptor lactoaceticus.</title>
        <authorList>
            <person name="Blumer-Schuette S.E."/>
            <person name="Ozdemir I."/>
            <person name="Mistry D."/>
            <person name="Lucas S."/>
            <person name="Lapidus A."/>
            <person name="Cheng J.F."/>
            <person name="Goodwin L.A."/>
            <person name="Pitluck S."/>
            <person name="Land M.L."/>
            <person name="Hauser L.J."/>
            <person name="Woyke T."/>
            <person name="Mikhailova N."/>
            <person name="Pati A."/>
            <person name="Kyrpides N.C."/>
            <person name="Ivanova N."/>
            <person name="Detter J.C."/>
            <person name="Walston-Davenport K."/>
            <person name="Han S."/>
            <person name="Adams M.W."/>
            <person name="Kelly R.M."/>
        </authorList>
    </citation>
    <scope>NUCLEOTIDE SEQUENCE [LARGE SCALE GENOMIC DNA]</scope>
    <source>
        <strain evidence="2">ATCC 700167 / DSM 13100 / OL</strain>
    </source>
</reference>
<protein>
    <submittedName>
        <fullName evidence="1">Kelch repeat type 1-containing protein</fullName>
    </submittedName>
</protein>
<dbReference type="RefSeq" id="WP_013411803.1">
    <property type="nucleotide sequence ID" value="NC_014657.1"/>
</dbReference>